<dbReference type="PANTHER" id="PTHR45628">
    <property type="entry name" value="VOLTAGE-DEPENDENT CALCIUM CHANNEL TYPE A SUBUNIT ALPHA-1"/>
    <property type="match status" value="1"/>
</dbReference>
<dbReference type="Gene3D" id="1.20.120.350">
    <property type="entry name" value="Voltage-gated potassium channels. Chain C"/>
    <property type="match status" value="1"/>
</dbReference>
<name>A0ABN8DMW2_9VIBR</name>
<comment type="caution">
    <text evidence="14">The sequence shown here is derived from an EMBL/GenBank/DDBJ whole genome shotgun (WGS) entry which is preliminary data.</text>
</comment>
<dbReference type="Gene3D" id="1.10.287.70">
    <property type="match status" value="1"/>
</dbReference>
<evidence type="ECO:0000256" key="2">
    <source>
        <dbReference type="ARBA" id="ARBA00022448"/>
    </source>
</evidence>
<evidence type="ECO:0000256" key="5">
    <source>
        <dbReference type="ARBA" id="ARBA00022882"/>
    </source>
</evidence>
<evidence type="ECO:0000259" key="13">
    <source>
        <dbReference type="Pfam" id="PF00520"/>
    </source>
</evidence>
<dbReference type="InterPro" id="IPR005821">
    <property type="entry name" value="Ion_trans_dom"/>
</dbReference>
<evidence type="ECO:0000313" key="15">
    <source>
        <dbReference type="Proteomes" id="UP000838672"/>
    </source>
</evidence>
<keyword evidence="15" id="KW-1185">Reference proteome</keyword>
<keyword evidence="8 12" id="KW-0472">Membrane</keyword>
<evidence type="ECO:0000256" key="11">
    <source>
        <dbReference type="SAM" id="Coils"/>
    </source>
</evidence>
<keyword evidence="11" id="KW-0175">Coiled coil</keyword>
<keyword evidence="2" id="KW-0813">Transport</keyword>
<keyword evidence="3 12" id="KW-0812">Transmembrane</keyword>
<sequence length="314" mass="35858">MLKSHYDKGLDLSPFVLPENKISAILSIYFHDQFNTMSTIKLYLQRIDESNLFQGLVIAVIVISALSVGAQTYELPNWLSKPLASLDYFITLFFATEISLRFMASKGPKAFFSKGWNIFDTLIVLASLIPITGSQAVFIARLLRIFRVLRLVSMLPDLRMLVNSLLRALPRMGYIALLMFVIFYIYGAVGAILFGKINDFLWGDVSHAMLTLFRVATFEDWTDVMYETMTVYPLSWIYYFTFIFLTAFIFLNMMVGAVLEVMTSEVEAQRKENLNAKEQKQEPATVAQVDALKAQIDRLEALLEKQIEQNRASK</sequence>
<evidence type="ECO:0000256" key="1">
    <source>
        <dbReference type="ARBA" id="ARBA00004141"/>
    </source>
</evidence>
<dbReference type="InterPro" id="IPR027359">
    <property type="entry name" value="Volt_channel_dom_sf"/>
</dbReference>
<dbReference type="Pfam" id="PF00520">
    <property type="entry name" value="Ion_trans"/>
    <property type="match status" value="1"/>
</dbReference>
<proteinExistence type="predicted"/>
<dbReference type="EMBL" id="CAKLDI010000001">
    <property type="protein sequence ID" value="CAH0532464.1"/>
    <property type="molecule type" value="Genomic_DNA"/>
</dbReference>
<reference evidence="14" key="1">
    <citation type="submission" date="2021-11" db="EMBL/GenBank/DDBJ databases">
        <authorList>
            <person name="Rodrigo-Torres L."/>
            <person name="Arahal R. D."/>
            <person name="Lucena T."/>
        </authorList>
    </citation>
    <scope>NUCLEOTIDE SEQUENCE</scope>
    <source>
        <strain evidence="14">CECT 7929</strain>
    </source>
</reference>
<keyword evidence="7" id="KW-0406">Ion transport</keyword>
<dbReference type="InterPro" id="IPR050599">
    <property type="entry name" value="VDCC_alpha-1_subunit"/>
</dbReference>
<feature type="domain" description="Ion transport" evidence="13">
    <location>
        <begin position="52"/>
        <end position="263"/>
    </location>
</feature>
<dbReference type="SUPFAM" id="SSF81324">
    <property type="entry name" value="Voltage-gated potassium channels"/>
    <property type="match status" value="1"/>
</dbReference>
<evidence type="ECO:0000256" key="9">
    <source>
        <dbReference type="ARBA" id="ARBA00023180"/>
    </source>
</evidence>
<evidence type="ECO:0000256" key="3">
    <source>
        <dbReference type="ARBA" id="ARBA00022692"/>
    </source>
</evidence>
<evidence type="ECO:0000256" key="4">
    <source>
        <dbReference type="ARBA" id="ARBA00022837"/>
    </source>
</evidence>
<evidence type="ECO:0000256" key="12">
    <source>
        <dbReference type="SAM" id="Phobius"/>
    </source>
</evidence>
<organism evidence="14 15">
    <name type="scientific">Vibrio stylophorae</name>
    <dbReference type="NCBI Taxonomy" id="659351"/>
    <lineage>
        <taxon>Bacteria</taxon>
        <taxon>Pseudomonadati</taxon>
        <taxon>Pseudomonadota</taxon>
        <taxon>Gammaproteobacteria</taxon>
        <taxon>Vibrionales</taxon>
        <taxon>Vibrionaceae</taxon>
        <taxon>Vibrio</taxon>
    </lineage>
</organism>
<feature type="transmembrane region" description="Helical" evidence="12">
    <location>
        <begin position="236"/>
        <end position="261"/>
    </location>
</feature>
<dbReference type="Proteomes" id="UP000838672">
    <property type="component" value="Unassembled WGS sequence"/>
</dbReference>
<evidence type="ECO:0000256" key="8">
    <source>
        <dbReference type="ARBA" id="ARBA00023136"/>
    </source>
</evidence>
<feature type="transmembrane region" description="Helical" evidence="12">
    <location>
        <begin position="174"/>
        <end position="194"/>
    </location>
</feature>
<feature type="transmembrane region" description="Helical" evidence="12">
    <location>
        <begin position="52"/>
        <end position="73"/>
    </location>
</feature>
<evidence type="ECO:0000256" key="10">
    <source>
        <dbReference type="ARBA" id="ARBA00023303"/>
    </source>
</evidence>
<keyword evidence="4" id="KW-0106">Calcium</keyword>
<keyword evidence="10" id="KW-0407">Ion channel</keyword>
<dbReference type="PANTHER" id="PTHR45628:SF7">
    <property type="entry name" value="VOLTAGE-DEPENDENT CALCIUM CHANNEL TYPE A SUBUNIT ALPHA-1"/>
    <property type="match status" value="1"/>
</dbReference>
<feature type="transmembrane region" description="Helical" evidence="12">
    <location>
        <begin position="116"/>
        <end position="139"/>
    </location>
</feature>
<keyword evidence="5" id="KW-0851">Voltage-gated channel</keyword>
<gene>
    <name evidence="14" type="ORF">VST7929_00293</name>
</gene>
<comment type="subcellular location">
    <subcellularLocation>
        <location evidence="1">Membrane</location>
        <topology evidence="1">Multi-pass membrane protein</topology>
    </subcellularLocation>
</comment>
<keyword evidence="6 12" id="KW-1133">Transmembrane helix</keyword>
<feature type="coiled-coil region" evidence="11">
    <location>
        <begin position="259"/>
        <end position="309"/>
    </location>
</feature>
<evidence type="ECO:0000313" key="14">
    <source>
        <dbReference type="EMBL" id="CAH0532464.1"/>
    </source>
</evidence>
<protein>
    <recommendedName>
        <fullName evidence="13">Ion transport domain-containing protein</fullName>
    </recommendedName>
</protein>
<keyword evidence="9" id="KW-0325">Glycoprotein</keyword>
<evidence type="ECO:0000256" key="7">
    <source>
        <dbReference type="ARBA" id="ARBA00023065"/>
    </source>
</evidence>
<evidence type="ECO:0000256" key="6">
    <source>
        <dbReference type="ARBA" id="ARBA00022989"/>
    </source>
</evidence>
<accession>A0ABN8DMW2</accession>